<name>A0AA48WAX7_9BURK</name>
<protein>
    <submittedName>
        <fullName evidence="1">Uncharacterized protein</fullName>
    </submittedName>
</protein>
<accession>A0AA48WAX7</accession>
<dbReference type="Proteomes" id="UP000662888">
    <property type="component" value="Chromosome"/>
</dbReference>
<dbReference type="RefSeq" id="WP_206087817.1">
    <property type="nucleotide sequence ID" value="NZ_CP065053.1"/>
</dbReference>
<reference evidence="1 2" key="1">
    <citation type="submission" date="2020-11" db="EMBL/GenBank/DDBJ databases">
        <authorList>
            <person name="Sun Q."/>
        </authorList>
    </citation>
    <scope>NUCLEOTIDE SEQUENCE [LARGE SCALE GENOMIC DNA]</scope>
    <source>
        <strain evidence="1 2">P8398</strain>
    </source>
</reference>
<evidence type="ECO:0000313" key="2">
    <source>
        <dbReference type="Proteomes" id="UP000662888"/>
    </source>
</evidence>
<evidence type="ECO:0000313" key="1">
    <source>
        <dbReference type="EMBL" id="QPI48179.1"/>
    </source>
</evidence>
<keyword evidence="2" id="KW-1185">Reference proteome</keyword>
<organism evidence="1 2">
    <name type="scientific">Massilia antarctica</name>
    <dbReference type="NCBI Taxonomy" id="2765360"/>
    <lineage>
        <taxon>Bacteria</taxon>
        <taxon>Pseudomonadati</taxon>
        <taxon>Pseudomonadota</taxon>
        <taxon>Betaproteobacteria</taxon>
        <taxon>Burkholderiales</taxon>
        <taxon>Oxalobacteraceae</taxon>
        <taxon>Telluria group</taxon>
        <taxon>Massilia</taxon>
    </lineage>
</organism>
<sequence>MKPICLPSIPELRAVAQSLAMLDAILCPEWQYRYFSFNCAWAPGMEMASMRNGSGDAWFLLFDSVGAALKGFAHELAGDNTFSARLQVQVPCGFSAFLNEPAFSMQDATFCYWRKTDDATWNKVQGSLQDDGSDDMLSLLGSGPSGYQAWAESYFEVPVDHQAVCAVFGHVPMSETMILALNPDAEVDVARREAAEIGYPLLP</sequence>
<dbReference type="EMBL" id="CP065053">
    <property type="protein sequence ID" value="QPI48179.1"/>
    <property type="molecule type" value="Genomic_DNA"/>
</dbReference>
<proteinExistence type="predicted"/>
<gene>
    <name evidence="1" type="ORF">IV454_21880</name>
</gene>